<evidence type="ECO:0000313" key="2">
    <source>
        <dbReference type="Proteomes" id="UP000245166"/>
    </source>
</evidence>
<dbReference type="Pfam" id="PF02566">
    <property type="entry name" value="OsmC"/>
    <property type="match status" value="1"/>
</dbReference>
<evidence type="ECO:0000313" key="1">
    <source>
        <dbReference type="EMBL" id="PWD49957.1"/>
    </source>
</evidence>
<reference evidence="1 2" key="1">
    <citation type="submission" date="2018-03" db="EMBL/GenBank/DDBJ databases">
        <title>Genome assembly of novel Miniimonas species PCH200.</title>
        <authorList>
            <person name="Thakur V."/>
            <person name="Kumar V."/>
            <person name="Singh D."/>
        </authorList>
    </citation>
    <scope>NUCLEOTIDE SEQUENCE [LARGE SCALE GENOMIC DNA]</scope>
    <source>
        <strain evidence="1 2">PCH200</strain>
    </source>
</reference>
<protein>
    <submittedName>
        <fullName evidence="1">Osmotically inducible protein OsmC</fullName>
    </submittedName>
</protein>
<organism evidence="1 2">
    <name type="scientific">Serinibacter arcticus</name>
    <dbReference type="NCBI Taxonomy" id="1655435"/>
    <lineage>
        <taxon>Bacteria</taxon>
        <taxon>Bacillati</taxon>
        <taxon>Actinomycetota</taxon>
        <taxon>Actinomycetes</taxon>
        <taxon>Micrococcales</taxon>
        <taxon>Beutenbergiaceae</taxon>
        <taxon>Serinibacter</taxon>
    </lineage>
</organism>
<sequence>MASHSYATTLSWSGSTGTGYRAYSRDHEVSAAPAEQTLGLSADPAFRGSASLLNPEQLVVAAASSCQLLSFLAVAARAGLDVVDYTDDATAVMDLAADPPRLTTIDLHPVVTVVGDREETLRLLAEAHEQCYIANSLRTPVTLHPRVVVREAATPS</sequence>
<dbReference type="AlphaFoldDB" id="A0A2U1ZSJ6"/>
<dbReference type="EMBL" id="PYHR01000002">
    <property type="protein sequence ID" value="PWD49957.1"/>
    <property type="molecule type" value="Genomic_DNA"/>
</dbReference>
<name>A0A2U1ZSJ6_9MICO</name>
<dbReference type="InterPro" id="IPR052707">
    <property type="entry name" value="OsmC_Ohr_Peroxiredoxin"/>
</dbReference>
<dbReference type="Proteomes" id="UP000245166">
    <property type="component" value="Unassembled WGS sequence"/>
</dbReference>
<dbReference type="Gene3D" id="3.30.300.20">
    <property type="match status" value="1"/>
</dbReference>
<dbReference type="PANTHER" id="PTHR42830:SF2">
    <property type="entry name" value="OSMC_OHR FAMILY PROTEIN"/>
    <property type="match status" value="1"/>
</dbReference>
<dbReference type="SUPFAM" id="SSF82784">
    <property type="entry name" value="OsmC-like"/>
    <property type="match status" value="1"/>
</dbReference>
<comment type="caution">
    <text evidence="1">The sequence shown here is derived from an EMBL/GenBank/DDBJ whole genome shotgun (WGS) entry which is preliminary data.</text>
</comment>
<dbReference type="RefSeq" id="WP_109228341.1">
    <property type="nucleotide sequence ID" value="NZ_PYHR01000002.1"/>
</dbReference>
<dbReference type="PANTHER" id="PTHR42830">
    <property type="entry name" value="OSMOTICALLY INDUCIBLE FAMILY PROTEIN"/>
    <property type="match status" value="1"/>
</dbReference>
<proteinExistence type="predicted"/>
<dbReference type="InterPro" id="IPR003718">
    <property type="entry name" value="OsmC/Ohr_fam"/>
</dbReference>
<dbReference type="OrthoDB" id="9795405at2"/>
<keyword evidence="2" id="KW-1185">Reference proteome</keyword>
<dbReference type="InterPro" id="IPR036102">
    <property type="entry name" value="OsmC/Ohrsf"/>
</dbReference>
<accession>A0A2U1ZSJ6</accession>
<gene>
    <name evidence="1" type="ORF">C8046_03950</name>
</gene>
<dbReference type="InterPro" id="IPR015946">
    <property type="entry name" value="KH_dom-like_a/b"/>
</dbReference>